<name>A0AAD9C8S2_DISEL</name>
<evidence type="ECO:0000313" key="3">
    <source>
        <dbReference type="Proteomes" id="UP001228049"/>
    </source>
</evidence>
<protein>
    <submittedName>
        <fullName evidence="2">Sphingolipid long chain base-responsive protein PIL1</fullName>
    </submittedName>
</protein>
<proteinExistence type="predicted"/>
<sequence length="112" mass="12156">TIKGDDCHHHPLPPSHFQISVRPALCPRPELANGGHSYFDPPSHTPPPPPMSAESHFLCREQGWLGGSRSRRRPGVFGPLSSPRLHPASLSLSASLDQCSTKLSLLVVRPSL</sequence>
<comment type="caution">
    <text evidence="2">The sequence shown here is derived from an EMBL/GenBank/DDBJ whole genome shotgun (WGS) entry which is preliminary data.</text>
</comment>
<feature type="non-terminal residue" evidence="2">
    <location>
        <position position="1"/>
    </location>
</feature>
<gene>
    <name evidence="2" type="ORF">KUDE01_017176</name>
</gene>
<reference evidence="2" key="1">
    <citation type="submission" date="2023-04" db="EMBL/GenBank/DDBJ databases">
        <title>Chromosome-level genome of Chaenocephalus aceratus.</title>
        <authorList>
            <person name="Park H."/>
        </authorList>
    </citation>
    <scope>NUCLEOTIDE SEQUENCE</scope>
    <source>
        <strain evidence="2">DE</strain>
        <tissue evidence="2">Muscle</tissue>
    </source>
</reference>
<evidence type="ECO:0000256" key="1">
    <source>
        <dbReference type="SAM" id="MobiDB-lite"/>
    </source>
</evidence>
<evidence type="ECO:0000313" key="2">
    <source>
        <dbReference type="EMBL" id="KAK1897645.1"/>
    </source>
</evidence>
<feature type="region of interest" description="Disordered" evidence="1">
    <location>
        <begin position="32"/>
        <end position="54"/>
    </location>
</feature>
<keyword evidence="3" id="KW-1185">Reference proteome</keyword>
<accession>A0AAD9C8S2</accession>
<dbReference type="Proteomes" id="UP001228049">
    <property type="component" value="Unassembled WGS sequence"/>
</dbReference>
<organism evidence="2 3">
    <name type="scientific">Dissostichus eleginoides</name>
    <name type="common">Patagonian toothfish</name>
    <name type="synonym">Dissostichus amissus</name>
    <dbReference type="NCBI Taxonomy" id="100907"/>
    <lineage>
        <taxon>Eukaryota</taxon>
        <taxon>Metazoa</taxon>
        <taxon>Chordata</taxon>
        <taxon>Craniata</taxon>
        <taxon>Vertebrata</taxon>
        <taxon>Euteleostomi</taxon>
        <taxon>Actinopterygii</taxon>
        <taxon>Neopterygii</taxon>
        <taxon>Teleostei</taxon>
        <taxon>Neoteleostei</taxon>
        <taxon>Acanthomorphata</taxon>
        <taxon>Eupercaria</taxon>
        <taxon>Perciformes</taxon>
        <taxon>Notothenioidei</taxon>
        <taxon>Nototheniidae</taxon>
        <taxon>Dissostichus</taxon>
    </lineage>
</organism>
<dbReference type="EMBL" id="JASDAP010000009">
    <property type="protein sequence ID" value="KAK1897645.1"/>
    <property type="molecule type" value="Genomic_DNA"/>
</dbReference>
<feature type="non-terminal residue" evidence="2">
    <location>
        <position position="112"/>
    </location>
</feature>
<dbReference type="AlphaFoldDB" id="A0AAD9C8S2"/>